<comment type="caution">
    <text evidence="1">The sequence shown here is derived from an EMBL/GenBank/DDBJ whole genome shotgun (WGS) entry which is preliminary data.</text>
</comment>
<organism evidence="1 2">
    <name type="scientific">Saccharicrinis fermentans DSM 9555 = JCM 21142</name>
    <dbReference type="NCBI Taxonomy" id="869213"/>
    <lineage>
        <taxon>Bacteria</taxon>
        <taxon>Pseudomonadati</taxon>
        <taxon>Bacteroidota</taxon>
        <taxon>Bacteroidia</taxon>
        <taxon>Marinilabiliales</taxon>
        <taxon>Marinilabiliaceae</taxon>
        <taxon>Saccharicrinis</taxon>
    </lineage>
</organism>
<dbReference type="PANTHER" id="PTHR12993">
    <property type="entry name" value="N-ACETYLGLUCOSAMINYL-PHOSPHATIDYLINOSITOL DE-N-ACETYLASE-RELATED"/>
    <property type="match status" value="1"/>
</dbReference>
<sequence length="222" mass="25021">MTHNILIVAPHPDDEVLGCGGLIKKKSLLGHHVYVLVVTRGSAKRYSEEKVLNVREEAKKAHRILGVKETIFLDFPAPDLDLVSKADMSGEISKVIQQYKIHELFLPHRGDIHHDHQAVFNAGLVAARPVQGNTVKKLYAYETLSETEWAAPFASDIFVPTYFVDVSNEFSFKLKAMEEFKSQLRAFPNSRSLEAISSLAKYRGCTVGYRYAEAFMVVRIIE</sequence>
<dbReference type="Gene3D" id="3.40.50.10320">
    <property type="entry name" value="LmbE-like"/>
    <property type="match status" value="1"/>
</dbReference>
<dbReference type="RefSeq" id="WP_027470343.1">
    <property type="nucleotide sequence ID" value="NZ_BAMD01000020.1"/>
</dbReference>
<keyword evidence="2" id="KW-1185">Reference proteome</keyword>
<dbReference type="Pfam" id="PF02585">
    <property type="entry name" value="PIG-L"/>
    <property type="match status" value="1"/>
</dbReference>
<dbReference type="Proteomes" id="UP000019402">
    <property type="component" value="Unassembled WGS sequence"/>
</dbReference>
<accession>W7YFP2</accession>
<dbReference type="PANTHER" id="PTHR12993:SF11">
    <property type="entry name" value="N-ACETYLGLUCOSAMINYL-PHOSPHATIDYLINOSITOL DE-N-ACETYLASE"/>
    <property type="match status" value="1"/>
</dbReference>
<dbReference type="AlphaFoldDB" id="W7YFP2"/>
<evidence type="ECO:0008006" key="3">
    <source>
        <dbReference type="Google" id="ProtNLM"/>
    </source>
</evidence>
<dbReference type="InterPro" id="IPR024078">
    <property type="entry name" value="LmbE-like_dom_sf"/>
</dbReference>
<dbReference type="eggNOG" id="COG2120">
    <property type="taxonomic scope" value="Bacteria"/>
</dbReference>
<gene>
    <name evidence="1" type="ORF">JCM21142_41933</name>
</gene>
<name>W7YFP2_9BACT</name>
<dbReference type="SUPFAM" id="SSF102588">
    <property type="entry name" value="LmbE-like"/>
    <property type="match status" value="1"/>
</dbReference>
<dbReference type="GO" id="GO:0016811">
    <property type="term" value="F:hydrolase activity, acting on carbon-nitrogen (but not peptide) bonds, in linear amides"/>
    <property type="evidence" value="ECO:0007669"/>
    <property type="project" value="TreeGrafter"/>
</dbReference>
<dbReference type="EMBL" id="BAMD01000020">
    <property type="protein sequence ID" value="GAF03266.1"/>
    <property type="molecule type" value="Genomic_DNA"/>
</dbReference>
<evidence type="ECO:0000313" key="2">
    <source>
        <dbReference type="Proteomes" id="UP000019402"/>
    </source>
</evidence>
<reference evidence="1 2" key="1">
    <citation type="journal article" date="2014" name="Genome Announc.">
        <title>Draft Genome Sequence of Cytophaga fermentans JCM 21142T, a Facultative Anaerobe Isolated from Marine Mud.</title>
        <authorList>
            <person name="Starns D."/>
            <person name="Oshima K."/>
            <person name="Suda W."/>
            <person name="Iino T."/>
            <person name="Yuki M."/>
            <person name="Inoue J."/>
            <person name="Kitamura K."/>
            <person name="Iida T."/>
            <person name="Darby A."/>
            <person name="Hattori M."/>
            <person name="Ohkuma M."/>
        </authorList>
    </citation>
    <scope>NUCLEOTIDE SEQUENCE [LARGE SCALE GENOMIC DNA]</scope>
    <source>
        <strain evidence="1 2">JCM 21142</strain>
    </source>
</reference>
<dbReference type="OrthoDB" id="9790023at2"/>
<dbReference type="STRING" id="869213.GCA_000517085_00277"/>
<evidence type="ECO:0000313" key="1">
    <source>
        <dbReference type="EMBL" id="GAF03266.1"/>
    </source>
</evidence>
<proteinExistence type="predicted"/>
<protein>
    <recommendedName>
        <fullName evidence="3">Glucosamine-6-phosphate deaminase-like protein</fullName>
    </recommendedName>
</protein>
<dbReference type="InterPro" id="IPR003737">
    <property type="entry name" value="GlcNAc_PI_deacetylase-related"/>
</dbReference>